<sequence>MGEWPPLPHFLLKPPLSPPPTSNGASSHHHHHRPPPSCPSRVSLPLHRESRRAHANASPCSTRRPASHSFSLESRETPLVPLLSPSRSPLRRVSARRRDPRSKFPARRLLPPAPLVPEFGS</sequence>
<keyword evidence="3" id="KW-1185">Reference proteome</keyword>
<reference evidence="2 3" key="1">
    <citation type="submission" date="2024-01" db="EMBL/GenBank/DDBJ databases">
        <title>The genomes of 5 underutilized Papilionoideae crops provide insights into root nodulation and disease resistanc.</title>
        <authorList>
            <person name="Yuan L."/>
        </authorList>
    </citation>
    <scope>NUCLEOTIDE SEQUENCE [LARGE SCALE GENOMIC DNA]</scope>
    <source>
        <strain evidence="2">ZHUSHIDOU_FW_LH</strain>
        <tissue evidence="2">Leaf</tissue>
    </source>
</reference>
<evidence type="ECO:0000313" key="2">
    <source>
        <dbReference type="EMBL" id="KAK7277215.1"/>
    </source>
</evidence>
<feature type="region of interest" description="Disordered" evidence="1">
    <location>
        <begin position="1"/>
        <end position="121"/>
    </location>
</feature>
<feature type="compositionally biased region" description="Basic residues" evidence="1">
    <location>
        <begin position="89"/>
        <end position="106"/>
    </location>
</feature>
<feature type="compositionally biased region" description="Low complexity" evidence="1">
    <location>
        <begin position="78"/>
        <end position="88"/>
    </location>
</feature>
<organism evidence="2 3">
    <name type="scientific">Crotalaria pallida</name>
    <name type="common">Smooth rattlebox</name>
    <name type="synonym">Crotalaria striata</name>
    <dbReference type="NCBI Taxonomy" id="3830"/>
    <lineage>
        <taxon>Eukaryota</taxon>
        <taxon>Viridiplantae</taxon>
        <taxon>Streptophyta</taxon>
        <taxon>Embryophyta</taxon>
        <taxon>Tracheophyta</taxon>
        <taxon>Spermatophyta</taxon>
        <taxon>Magnoliopsida</taxon>
        <taxon>eudicotyledons</taxon>
        <taxon>Gunneridae</taxon>
        <taxon>Pentapetalae</taxon>
        <taxon>rosids</taxon>
        <taxon>fabids</taxon>
        <taxon>Fabales</taxon>
        <taxon>Fabaceae</taxon>
        <taxon>Papilionoideae</taxon>
        <taxon>50 kb inversion clade</taxon>
        <taxon>genistoids sensu lato</taxon>
        <taxon>core genistoids</taxon>
        <taxon>Crotalarieae</taxon>
        <taxon>Crotalaria</taxon>
    </lineage>
</organism>
<gene>
    <name evidence="2" type="ORF">RIF29_18366</name>
</gene>
<dbReference type="Proteomes" id="UP001372338">
    <property type="component" value="Unassembled WGS sequence"/>
</dbReference>
<evidence type="ECO:0000313" key="3">
    <source>
        <dbReference type="Proteomes" id="UP001372338"/>
    </source>
</evidence>
<comment type="caution">
    <text evidence="2">The sequence shown here is derived from an EMBL/GenBank/DDBJ whole genome shotgun (WGS) entry which is preliminary data.</text>
</comment>
<protein>
    <submittedName>
        <fullName evidence="2">Uncharacterized protein</fullName>
    </submittedName>
</protein>
<evidence type="ECO:0000256" key="1">
    <source>
        <dbReference type="SAM" id="MobiDB-lite"/>
    </source>
</evidence>
<name>A0AAN9FPS2_CROPI</name>
<dbReference type="EMBL" id="JAYWIO010000003">
    <property type="protein sequence ID" value="KAK7277215.1"/>
    <property type="molecule type" value="Genomic_DNA"/>
</dbReference>
<dbReference type="AlphaFoldDB" id="A0AAN9FPS2"/>
<accession>A0AAN9FPS2</accession>
<proteinExistence type="predicted"/>